<reference evidence="2 3" key="1">
    <citation type="journal article" date="2015" name="Sci. Rep.">
        <title>Chromosome-level genome map provides insights into diverse defense mechanisms in the medicinal fungus Ganoderma sinense.</title>
        <authorList>
            <person name="Zhu Y."/>
            <person name="Xu J."/>
            <person name="Sun C."/>
            <person name="Zhou S."/>
            <person name="Xu H."/>
            <person name="Nelson D.R."/>
            <person name="Qian J."/>
            <person name="Song J."/>
            <person name="Luo H."/>
            <person name="Xiang L."/>
            <person name="Li Y."/>
            <person name="Xu Z."/>
            <person name="Ji A."/>
            <person name="Wang L."/>
            <person name="Lu S."/>
            <person name="Hayward A."/>
            <person name="Sun W."/>
            <person name="Li X."/>
            <person name="Schwartz D.C."/>
            <person name="Wang Y."/>
            <person name="Chen S."/>
        </authorList>
    </citation>
    <scope>NUCLEOTIDE SEQUENCE [LARGE SCALE GENOMIC DNA]</scope>
    <source>
        <strain evidence="2 3">ZZ0214-1</strain>
    </source>
</reference>
<evidence type="ECO:0000313" key="2">
    <source>
        <dbReference type="EMBL" id="PIL31294.1"/>
    </source>
</evidence>
<protein>
    <recommendedName>
        <fullName evidence="4">F-box domain-containing protein</fullName>
    </recommendedName>
</protein>
<sequence>MALYHQPASLFCSRLPHDVILHVAFELGTVDVLGPPCHLPPLILACKYIADILTANRKALLARIFRAKFDTRAPLRRLGPNALTNSALAFQLKKQTLALRRIRNADLDSENLLSDLWTAYIMFLENDGRNYPHLIEYAHLHSLVDNFIESRLWAHRERLGWPLEITPNALVVWLFWHSMTPERLQAIIPARRSRFMDLLRPFAIAPLQYPTFFAPDNHFDFPIYEGFRDGGDLAQGSALPLYPLYRDPTMITERVIHFGRAVSIMAPILGLGAKMAFVMLAEAVPYEAPSVLPIDRAHADPADGVIPTQADFVEWASVRGVQLYQPGEWDWFDRLSPEQRRLESDNAWRKELRSISSKFDNDWNRLTGCYDPYRDLPLKGVVYTFGSIVGMFAGRMQVPDFDRYRNMVHGQGMPDQAAFPSLAEFPVYVRFREHHCISPETPVPTGGTHHGFDDGLLNAYLPRAFEYGHVGNALRINYPGCRAASRYEDYVEGKPNSHNPTTCTACIARLEQEEFEWRERMAQGYGGEAAADDESAMGDSEEFEVRPAPRARRGSGSSQNSQHSYWFGSEHDSEGPLPTGQMMLERDPDSEALLDEMMTEDLPDDDDEYIDNDCNGIVDIIITGETLPRHGQAWNHYRFYGRVRKWDGLIVLIRVPTLYQGAGKTIFRGYMIGNRNFVGSWRTYAENIQAIPLEGPFALSRIEERPPSPAPAPVSAPPTPTC</sequence>
<organism evidence="2 3">
    <name type="scientific">Ganoderma sinense ZZ0214-1</name>
    <dbReference type="NCBI Taxonomy" id="1077348"/>
    <lineage>
        <taxon>Eukaryota</taxon>
        <taxon>Fungi</taxon>
        <taxon>Dikarya</taxon>
        <taxon>Basidiomycota</taxon>
        <taxon>Agaricomycotina</taxon>
        <taxon>Agaricomycetes</taxon>
        <taxon>Polyporales</taxon>
        <taxon>Polyporaceae</taxon>
        <taxon>Ganoderma</taxon>
    </lineage>
</organism>
<comment type="caution">
    <text evidence="2">The sequence shown here is derived from an EMBL/GenBank/DDBJ whole genome shotgun (WGS) entry which is preliminary data.</text>
</comment>
<feature type="compositionally biased region" description="Acidic residues" evidence="1">
    <location>
        <begin position="530"/>
        <end position="542"/>
    </location>
</feature>
<proteinExistence type="predicted"/>
<dbReference type="EMBL" id="AYKW01000012">
    <property type="protein sequence ID" value="PIL31294.1"/>
    <property type="molecule type" value="Genomic_DNA"/>
</dbReference>
<evidence type="ECO:0000313" key="3">
    <source>
        <dbReference type="Proteomes" id="UP000230002"/>
    </source>
</evidence>
<dbReference type="AlphaFoldDB" id="A0A2G8SC09"/>
<feature type="region of interest" description="Disordered" evidence="1">
    <location>
        <begin position="526"/>
        <end position="584"/>
    </location>
</feature>
<dbReference type="OrthoDB" id="5595695at2759"/>
<dbReference type="STRING" id="1077348.A0A2G8SC09"/>
<feature type="compositionally biased region" description="Polar residues" evidence="1">
    <location>
        <begin position="555"/>
        <end position="564"/>
    </location>
</feature>
<evidence type="ECO:0008006" key="4">
    <source>
        <dbReference type="Google" id="ProtNLM"/>
    </source>
</evidence>
<accession>A0A2G8SC09</accession>
<name>A0A2G8SC09_9APHY</name>
<dbReference type="Proteomes" id="UP000230002">
    <property type="component" value="Unassembled WGS sequence"/>
</dbReference>
<gene>
    <name evidence="2" type="ORF">GSI_05992</name>
</gene>
<evidence type="ECO:0000256" key="1">
    <source>
        <dbReference type="SAM" id="MobiDB-lite"/>
    </source>
</evidence>
<keyword evidence="3" id="KW-1185">Reference proteome</keyword>